<evidence type="ECO:0000256" key="2">
    <source>
        <dbReference type="ARBA" id="ARBA00004863"/>
    </source>
</evidence>
<evidence type="ECO:0000256" key="5">
    <source>
        <dbReference type="ARBA" id="ARBA00022692"/>
    </source>
</evidence>
<sequence length="350" mass="37141">MSMTRAAIASPGAGSLAAFIKLARVKFLFQSMMVTGFGVTLAVHSTGAFSLRWYLLTLVFAWSTHLMTHFCNEYFDLEADRANLSPTAWTGGSRVLVDGLLQPAVSIGAAFALLFTSVVLTVVMPSLTARILATALMALAWFYTAPPLRLNYHALGEVTCAAVLYGMGPLLAAYLQAGQFSSLLLWGTGFVAALQVLRCLIMNLADIEGDARVGKKTLAGVLGPRRLAFTYAVGQLALYVGVVVLAARGQLPPTVALAQLAVAPVAIFVVRSLSSGAMADPAKANAVTFWSSMQLPLTTCLTMVGLLLDLSLNSRPAPMLWSSIVGATTLMFALWLRQTVHATRRGNGAP</sequence>
<comment type="subcellular location">
    <subcellularLocation>
        <location evidence="1">Membrane</location>
        <topology evidence="1">Multi-pass membrane protein</topology>
    </subcellularLocation>
</comment>
<dbReference type="InterPro" id="IPR000537">
    <property type="entry name" value="UbiA_prenyltransferase"/>
</dbReference>
<feature type="transmembrane region" description="Helical" evidence="8">
    <location>
        <begin position="154"/>
        <end position="177"/>
    </location>
</feature>
<evidence type="ECO:0000256" key="8">
    <source>
        <dbReference type="SAM" id="Phobius"/>
    </source>
</evidence>
<feature type="transmembrane region" description="Helical" evidence="8">
    <location>
        <begin position="226"/>
        <end position="247"/>
    </location>
</feature>
<evidence type="ECO:0008006" key="11">
    <source>
        <dbReference type="Google" id="ProtNLM"/>
    </source>
</evidence>
<keyword evidence="7 8" id="KW-0472">Membrane</keyword>
<dbReference type="CDD" id="cd13962">
    <property type="entry name" value="PT_UbiA_UBIAD1"/>
    <property type="match status" value="1"/>
</dbReference>
<feature type="transmembrane region" description="Helical" evidence="8">
    <location>
        <begin position="109"/>
        <end position="142"/>
    </location>
</feature>
<dbReference type="InterPro" id="IPR026046">
    <property type="entry name" value="UBIAD1"/>
</dbReference>
<dbReference type="RefSeq" id="WP_344488850.1">
    <property type="nucleotide sequence ID" value="NZ_BAAAUD010000002.1"/>
</dbReference>
<evidence type="ECO:0000313" key="9">
    <source>
        <dbReference type="EMBL" id="GAA2920940.1"/>
    </source>
</evidence>
<comment type="pathway">
    <text evidence="2">Quinol/quinone metabolism; menaquinone biosynthesis.</text>
</comment>
<feature type="transmembrane region" description="Helical" evidence="8">
    <location>
        <begin position="319"/>
        <end position="336"/>
    </location>
</feature>
<dbReference type="PANTHER" id="PTHR13929:SF0">
    <property type="entry name" value="UBIA PRENYLTRANSFERASE DOMAIN-CONTAINING PROTEIN 1"/>
    <property type="match status" value="1"/>
</dbReference>
<reference evidence="10" key="1">
    <citation type="journal article" date="2019" name="Int. J. Syst. Evol. Microbiol.">
        <title>The Global Catalogue of Microorganisms (GCM) 10K type strain sequencing project: providing services to taxonomists for standard genome sequencing and annotation.</title>
        <authorList>
            <consortium name="The Broad Institute Genomics Platform"/>
            <consortium name="The Broad Institute Genome Sequencing Center for Infectious Disease"/>
            <person name="Wu L."/>
            <person name="Ma J."/>
        </authorList>
    </citation>
    <scope>NUCLEOTIDE SEQUENCE [LARGE SCALE GENOMIC DNA]</scope>
    <source>
        <strain evidence="10">JCM 9088</strain>
    </source>
</reference>
<keyword evidence="3" id="KW-0474">Menaquinone biosynthesis</keyword>
<protein>
    <recommendedName>
        <fullName evidence="11">Prenyltransferase</fullName>
    </recommendedName>
</protein>
<feature type="transmembrane region" description="Helical" evidence="8">
    <location>
        <begin position="253"/>
        <end position="274"/>
    </location>
</feature>
<evidence type="ECO:0000256" key="1">
    <source>
        <dbReference type="ARBA" id="ARBA00004141"/>
    </source>
</evidence>
<proteinExistence type="predicted"/>
<name>A0ABP6J6U0_9ACTN</name>
<dbReference type="InterPro" id="IPR044878">
    <property type="entry name" value="UbiA_sf"/>
</dbReference>
<dbReference type="Gene3D" id="1.10.357.140">
    <property type="entry name" value="UbiA prenyltransferase"/>
    <property type="match status" value="1"/>
</dbReference>
<dbReference type="Pfam" id="PF01040">
    <property type="entry name" value="UbiA"/>
    <property type="match status" value="1"/>
</dbReference>
<dbReference type="Proteomes" id="UP001500403">
    <property type="component" value="Unassembled WGS sequence"/>
</dbReference>
<comment type="caution">
    <text evidence="9">The sequence shown here is derived from an EMBL/GenBank/DDBJ whole genome shotgun (WGS) entry which is preliminary data.</text>
</comment>
<keyword evidence="5 8" id="KW-0812">Transmembrane</keyword>
<evidence type="ECO:0000256" key="7">
    <source>
        <dbReference type="ARBA" id="ARBA00023136"/>
    </source>
</evidence>
<keyword evidence="10" id="KW-1185">Reference proteome</keyword>
<gene>
    <name evidence="9" type="ORF">GCM10010446_01200</name>
</gene>
<accession>A0ABP6J6U0</accession>
<dbReference type="EMBL" id="BAAAUD010000002">
    <property type="protein sequence ID" value="GAA2920940.1"/>
    <property type="molecule type" value="Genomic_DNA"/>
</dbReference>
<feature type="transmembrane region" description="Helical" evidence="8">
    <location>
        <begin position="183"/>
        <end position="205"/>
    </location>
</feature>
<evidence type="ECO:0000313" key="10">
    <source>
        <dbReference type="Proteomes" id="UP001500403"/>
    </source>
</evidence>
<evidence type="ECO:0000256" key="3">
    <source>
        <dbReference type="ARBA" id="ARBA00022428"/>
    </source>
</evidence>
<organism evidence="9 10">
    <name type="scientific">Streptomyces enissocaesilis</name>
    <dbReference type="NCBI Taxonomy" id="332589"/>
    <lineage>
        <taxon>Bacteria</taxon>
        <taxon>Bacillati</taxon>
        <taxon>Actinomycetota</taxon>
        <taxon>Actinomycetes</taxon>
        <taxon>Kitasatosporales</taxon>
        <taxon>Streptomycetaceae</taxon>
        <taxon>Streptomyces</taxon>
        <taxon>Streptomyces rochei group</taxon>
    </lineage>
</organism>
<evidence type="ECO:0000256" key="6">
    <source>
        <dbReference type="ARBA" id="ARBA00022989"/>
    </source>
</evidence>
<feature type="transmembrane region" description="Helical" evidence="8">
    <location>
        <begin position="286"/>
        <end position="307"/>
    </location>
</feature>
<dbReference type="PANTHER" id="PTHR13929">
    <property type="entry name" value="1,4-DIHYDROXY-2-NAPHTHOATE OCTAPRENYLTRANSFERASE"/>
    <property type="match status" value="1"/>
</dbReference>
<keyword evidence="4" id="KW-0808">Transferase</keyword>
<evidence type="ECO:0000256" key="4">
    <source>
        <dbReference type="ARBA" id="ARBA00022679"/>
    </source>
</evidence>
<keyword evidence="6 8" id="KW-1133">Transmembrane helix</keyword>